<dbReference type="InterPro" id="IPR035979">
    <property type="entry name" value="RBD_domain_sf"/>
</dbReference>
<feature type="domain" description="RRM" evidence="7">
    <location>
        <begin position="133"/>
        <end position="215"/>
    </location>
</feature>
<dbReference type="Gene3D" id="3.30.70.330">
    <property type="match status" value="2"/>
</dbReference>
<feature type="region of interest" description="Disordered" evidence="6">
    <location>
        <begin position="24"/>
        <end position="50"/>
    </location>
</feature>
<dbReference type="NCBIfam" id="TIGR01648">
    <property type="entry name" value="hnRNP-R-Q"/>
    <property type="match status" value="1"/>
</dbReference>
<dbReference type="Pfam" id="PF00076">
    <property type="entry name" value="RRM_1"/>
    <property type="match status" value="2"/>
</dbReference>
<name>A0A8X6WRT1_9ARAC</name>
<dbReference type="InterPro" id="IPR006535">
    <property type="entry name" value="HnRNP_R/Q_splicing_fac"/>
</dbReference>
<dbReference type="SUPFAM" id="SSF54928">
    <property type="entry name" value="RNA-binding domain, RBD"/>
    <property type="match status" value="3"/>
</dbReference>
<dbReference type="InterPro" id="IPR000504">
    <property type="entry name" value="RRM_dom"/>
</dbReference>
<dbReference type="SMART" id="SM00360">
    <property type="entry name" value="RRM"/>
    <property type="match status" value="2"/>
</dbReference>
<evidence type="ECO:0000256" key="5">
    <source>
        <dbReference type="PROSITE-ProRule" id="PRU00176"/>
    </source>
</evidence>
<evidence type="ECO:0000313" key="8">
    <source>
        <dbReference type="EMBL" id="GFY38901.1"/>
    </source>
</evidence>
<gene>
    <name evidence="8" type="primary">Rbm47</name>
    <name evidence="8" type="ORF">TNIN_126161</name>
</gene>
<dbReference type="EMBL" id="BMAV01001110">
    <property type="protein sequence ID" value="GFY38901.1"/>
    <property type="molecule type" value="Genomic_DNA"/>
</dbReference>
<evidence type="ECO:0000313" key="9">
    <source>
        <dbReference type="Proteomes" id="UP000886998"/>
    </source>
</evidence>
<evidence type="ECO:0000256" key="4">
    <source>
        <dbReference type="ARBA" id="ARBA00022884"/>
    </source>
</evidence>
<evidence type="ECO:0000259" key="7">
    <source>
        <dbReference type="PROSITE" id="PS50102"/>
    </source>
</evidence>
<evidence type="ECO:0000256" key="6">
    <source>
        <dbReference type="SAM" id="MobiDB-lite"/>
    </source>
</evidence>
<accession>A0A8X6WRT1</accession>
<evidence type="ECO:0000256" key="3">
    <source>
        <dbReference type="ARBA" id="ARBA00022737"/>
    </source>
</evidence>
<comment type="caution">
    <text evidence="8">The sequence shown here is derived from an EMBL/GenBank/DDBJ whole genome shotgun (WGS) entry which is preliminary data.</text>
</comment>
<proteinExistence type="predicted"/>
<evidence type="ECO:0000256" key="2">
    <source>
        <dbReference type="ARBA" id="ARBA00022490"/>
    </source>
</evidence>
<evidence type="ECO:0000256" key="1">
    <source>
        <dbReference type="ARBA" id="ARBA00004496"/>
    </source>
</evidence>
<keyword evidence="9" id="KW-1185">Reference proteome</keyword>
<keyword evidence="3" id="KW-0677">Repeat</keyword>
<dbReference type="AlphaFoldDB" id="A0A8X6WRT1"/>
<protein>
    <submittedName>
        <fullName evidence="8">RNA-binding protein 47</fullName>
    </submittedName>
</protein>
<comment type="subcellular location">
    <subcellularLocation>
        <location evidence="1">Cytoplasm</location>
    </subcellularLocation>
</comment>
<dbReference type="CDD" id="cd12250">
    <property type="entry name" value="RRM2_hnRNPR_like"/>
    <property type="match status" value="1"/>
</dbReference>
<sequence>MTQQVNTGSPPKSKEEAIAKLLESTGCEITNENGQRKYGPKDPNSMSIPPKGSEVFVGKLPRDVFEDELVPLFEKAGPIYEMRLMMDFGTNNRGFAFVMYTCPDDAKKAIEELNNYEIRKGKGLGVCKSVDNCRLFVGGIPKDKTKDEILEEMQKVTDAVSKVILYSSIADKSKNRGFAFVEYENHKAAAMARRKLIPGKIPLWGHNIAVDWAEPEPDVDEETMSKVTILYQREIKIDNRRKDKNLQDAEEALEKLNNIDIDGSIVEVTWAKPADRITRPRCHSRPSQHMIHDVPGMAPFLYSPPGYDAYNTPFTEAKYLSDQLMLLNFLIAYQRMRKILRRRGGFMPRGSLRNRVRGAAGVRHFRSYGLNANRPIAYKPSEVAMAGPPPLYGQYSPNKMGKISEKGEQYSHDYMFLPLAPSAEGIETPIAVTGPPLMTHGPHPRVGHPYMYPPHPGYDEMAYFAYVPGPLPGF</sequence>
<dbReference type="FunFam" id="3.30.70.330:FF:000022">
    <property type="entry name" value="APOBEC1 complementation factor isoform X1"/>
    <property type="match status" value="1"/>
</dbReference>
<dbReference type="GO" id="GO:0003723">
    <property type="term" value="F:RNA binding"/>
    <property type="evidence" value="ECO:0007669"/>
    <property type="project" value="UniProtKB-UniRule"/>
</dbReference>
<dbReference type="PANTHER" id="PTHR21245">
    <property type="entry name" value="HETEROGENEOUS NUCLEAR RIBONUCLEOPROTEIN"/>
    <property type="match status" value="1"/>
</dbReference>
<dbReference type="CDD" id="cd12249">
    <property type="entry name" value="RRM1_hnRNPR_like"/>
    <property type="match status" value="1"/>
</dbReference>
<dbReference type="GO" id="GO:0005737">
    <property type="term" value="C:cytoplasm"/>
    <property type="evidence" value="ECO:0007669"/>
    <property type="project" value="UniProtKB-SubCell"/>
</dbReference>
<keyword evidence="4 5" id="KW-0694">RNA-binding</keyword>
<dbReference type="Proteomes" id="UP000886998">
    <property type="component" value="Unassembled WGS sequence"/>
</dbReference>
<dbReference type="InterPro" id="IPR012677">
    <property type="entry name" value="Nucleotide-bd_a/b_plait_sf"/>
</dbReference>
<organism evidence="8 9">
    <name type="scientific">Trichonephila inaurata madagascariensis</name>
    <dbReference type="NCBI Taxonomy" id="2747483"/>
    <lineage>
        <taxon>Eukaryota</taxon>
        <taxon>Metazoa</taxon>
        <taxon>Ecdysozoa</taxon>
        <taxon>Arthropoda</taxon>
        <taxon>Chelicerata</taxon>
        <taxon>Arachnida</taxon>
        <taxon>Araneae</taxon>
        <taxon>Araneomorphae</taxon>
        <taxon>Entelegynae</taxon>
        <taxon>Araneoidea</taxon>
        <taxon>Nephilidae</taxon>
        <taxon>Trichonephila</taxon>
        <taxon>Trichonephila inaurata</taxon>
    </lineage>
</organism>
<dbReference type="OrthoDB" id="3800936at2759"/>
<feature type="domain" description="RRM" evidence="7">
    <location>
        <begin position="53"/>
        <end position="131"/>
    </location>
</feature>
<reference evidence="8" key="1">
    <citation type="submission" date="2020-08" db="EMBL/GenBank/DDBJ databases">
        <title>Multicomponent nature underlies the extraordinary mechanical properties of spider dragline silk.</title>
        <authorList>
            <person name="Kono N."/>
            <person name="Nakamura H."/>
            <person name="Mori M."/>
            <person name="Yoshida Y."/>
            <person name="Ohtoshi R."/>
            <person name="Malay A.D."/>
            <person name="Moran D.A.P."/>
            <person name="Tomita M."/>
            <person name="Numata K."/>
            <person name="Arakawa K."/>
        </authorList>
    </citation>
    <scope>NUCLEOTIDE SEQUENCE</scope>
</reference>
<dbReference type="PROSITE" id="PS50102">
    <property type="entry name" value="RRM"/>
    <property type="match status" value="2"/>
</dbReference>
<keyword evidence="2" id="KW-0963">Cytoplasm</keyword>